<protein>
    <submittedName>
        <fullName evidence="2">BON domain-containing protein</fullName>
    </submittedName>
</protein>
<dbReference type="RefSeq" id="WP_208243693.1">
    <property type="nucleotide sequence ID" value="NZ_JAGEPF010000013.1"/>
</dbReference>
<sequence>MTEYLPAHIQETLAARAHELGIRVDVRGRVVHLRGEVASEEQRREVEDAARVAAEGHEICNEVHVVAVPEPDGEERLS</sequence>
<dbReference type="InterPro" id="IPR007055">
    <property type="entry name" value="BON_dom"/>
</dbReference>
<organism evidence="2 3">
    <name type="scientific">Actinomadura violacea</name>
    <dbReference type="NCBI Taxonomy" id="2819934"/>
    <lineage>
        <taxon>Bacteria</taxon>
        <taxon>Bacillati</taxon>
        <taxon>Actinomycetota</taxon>
        <taxon>Actinomycetes</taxon>
        <taxon>Streptosporangiales</taxon>
        <taxon>Thermomonosporaceae</taxon>
        <taxon>Actinomadura</taxon>
    </lineage>
</organism>
<evidence type="ECO:0000259" key="1">
    <source>
        <dbReference type="PROSITE" id="PS50914"/>
    </source>
</evidence>
<gene>
    <name evidence="2" type="ORF">J4709_22195</name>
</gene>
<dbReference type="EMBL" id="JAGEPF010000013">
    <property type="protein sequence ID" value="MBO2460296.1"/>
    <property type="molecule type" value="Genomic_DNA"/>
</dbReference>
<comment type="caution">
    <text evidence="2">The sequence shown here is derived from an EMBL/GenBank/DDBJ whole genome shotgun (WGS) entry which is preliminary data.</text>
</comment>
<reference evidence="2 3" key="1">
    <citation type="submission" date="2021-03" db="EMBL/GenBank/DDBJ databases">
        <title>Actinomadura violae sp. nov., isolated from lichen in Thailand.</title>
        <authorList>
            <person name="Kanchanasin P."/>
            <person name="Saeng-In P."/>
            <person name="Phongsopitanun W."/>
            <person name="Yuki M."/>
            <person name="Kudo T."/>
            <person name="Ohkuma M."/>
            <person name="Tanasupawat S."/>
        </authorList>
    </citation>
    <scope>NUCLEOTIDE SEQUENCE [LARGE SCALE GENOMIC DNA]</scope>
    <source>
        <strain evidence="2 3">LCR2-06</strain>
    </source>
</reference>
<dbReference type="Proteomes" id="UP000680206">
    <property type="component" value="Unassembled WGS sequence"/>
</dbReference>
<feature type="domain" description="BON" evidence="1">
    <location>
        <begin position="1"/>
        <end position="67"/>
    </location>
</feature>
<dbReference type="Pfam" id="PF04972">
    <property type="entry name" value="BON"/>
    <property type="match status" value="1"/>
</dbReference>
<dbReference type="PROSITE" id="PS50914">
    <property type="entry name" value="BON"/>
    <property type="match status" value="1"/>
</dbReference>
<proteinExistence type="predicted"/>
<dbReference type="Gene3D" id="3.40.1520.20">
    <property type="match status" value="1"/>
</dbReference>
<keyword evidence="3" id="KW-1185">Reference proteome</keyword>
<accession>A0ABS3RUH1</accession>
<evidence type="ECO:0000313" key="3">
    <source>
        <dbReference type="Proteomes" id="UP000680206"/>
    </source>
</evidence>
<evidence type="ECO:0000313" key="2">
    <source>
        <dbReference type="EMBL" id="MBO2460296.1"/>
    </source>
</evidence>
<name>A0ABS3RUH1_9ACTN</name>